<dbReference type="EMBL" id="DS985250">
    <property type="protein sequence ID" value="EDV22227.1"/>
    <property type="molecule type" value="Genomic_DNA"/>
</dbReference>
<dbReference type="FunFam" id="1.10.3520.10:FF:000001">
    <property type="entry name" value="Pleckstrin domain-containing family A member 8"/>
    <property type="match status" value="1"/>
</dbReference>
<accession>B3S5A1</accession>
<evidence type="ECO:0000313" key="4">
    <source>
        <dbReference type="Proteomes" id="UP000009022"/>
    </source>
</evidence>
<dbReference type="SUPFAM" id="SSF110004">
    <property type="entry name" value="Glycolipid transfer protein, GLTP"/>
    <property type="match status" value="1"/>
</dbReference>
<dbReference type="GO" id="GO:1902388">
    <property type="term" value="F:ceramide 1-phosphate transfer activity"/>
    <property type="evidence" value="ECO:0000318"/>
    <property type="project" value="GO_Central"/>
</dbReference>
<organism evidence="3 4">
    <name type="scientific">Trichoplax adhaerens</name>
    <name type="common">Trichoplax reptans</name>
    <dbReference type="NCBI Taxonomy" id="10228"/>
    <lineage>
        <taxon>Eukaryota</taxon>
        <taxon>Metazoa</taxon>
        <taxon>Placozoa</taxon>
        <taxon>Uniplacotomia</taxon>
        <taxon>Trichoplacea</taxon>
        <taxon>Trichoplacidae</taxon>
        <taxon>Trichoplax</taxon>
    </lineage>
</organism>
<dbReference type="PhylomeDB" id="B3S5A1"/>
<evidence type="ECO:0000259" key="2">
    <source>
        <dbReference type="Pfam" id="PF08718"/>
    </source>
</evidence>
<dbReference type="InParanoid" id="B3S5A1"/>
<name>B3S5A1_TRIAD</name>
<dbReference type="InterPro" id="IPR036497">
    <property type="entry name" value="GLTP_sf"/>
</dbReference>
<protein>
    <recommendedName>
        <fullName evidence="2">Glycolipid transfer protein domain-containing protein</fullName>
    </recommendedName>
</protein>
<dbReference type="HOGENOM" id="CLU_079400_2_0_1"/>
<dbReference type="PANTHER" id="PTHR10219">
    <property type="entry name" value="GLYCOLIPID TRANSFER PROTEIN-RELATED"/>
    <property type="match status" value="1"/>
</dbReference>
<dbReference type="OMA" id="EMHGAEW"/>
<dbReference type="Pfam" id="PF08718">
    <property type="entry name" value="GLTP"/>
    <property type="match status" value="1"/>
</dbReference>
<dbReference type="GO" id="GO:0035627">
    <property type="term" value="P:ceramide transport"/>
    <property type="evidence" value="ECO:0000318"/>
    <property type="project" value="GO_Central"/>
</dbReference>
<dbReference type="STRING" id="10228.B3S5A1"/>
<keyword evidence="1" id="KW-0813">Transport</keyword>
<dbReference type="OrthoDB" id="205255at2759"/>
<dbReference type="GO" id="GO:0120009">
    <property type="term" value="P:intermembrane lipid transfer"/>
    <property type="evidence" value="ECO:0000318"/>
    <property type="project" value="GO_Central"/>
</dbReference>
<dbReference type="eggNOG" id="KOG3221">
    <property type="taxonomic scope" value="Eukaryota"/>
</dbReference>
<dbReference type="Proteomes" id="UP000009022">
    <property type="component" value="Unassembled WGS sequence"/>
</dbReference>
<evidence type="ECO:0000256" key="1">
    <source>
        <dbReference type="ARBA" id="ARBA00022448"/>
    </source>
</evidence>
<keyword evidence="4" id="KW-1185">Reference proteome</keyword>
<dbReference type="RefSeq" id="XP_002115382.1">
    <property type="nucleotide sequence ID" value="XM_002115346.1"/>
</dbReference>
<dbReference type="InterPro" id="IPR014830">
    <property type="entry name" value="Glycolipid_transfer_prot_dom"/>
</dbReference>
<dbReference type="KEGG" id="tad:TRIADDRAFT_59251"/>
<gene>
    <name evidence="3" type="ORF">TRIADDRAFT_59251</name>
</gene>
<dbReference type="Gene3D" id="1.10.3520.10">
    <property type="entry name" value="Glycolipid transfer protein"/>
    <property type="match status" value="1"/>
</dbReference>
<dbReference type="CTD" id="6756469"/>
<dbReference type="PANTHER" id="PTHR10219:SF25">
    <property type="entry name" value="PLECKSTRIN HOMOLOGY DOMAIN-CONTAINING FAMILY A MEMBER 8"/>
    <property type="match status" value="1"/>
</dbReference>
<evidence type="ECO:0000313" key="3">
    <source>
        <dbReference type="EMBL" id="EDV22227.1"/>
    </source>
</evidence>
<dbReference type="GeneID" id="6756469"/>
<reference evidence="3 4" key="1">
    <citation type="journal article" date="2008" name="Nature">
        <title>The Trichoplax genome and the nature of placozoans.</title>
        <authorList>
            <person name="Srivastava M."/>
            <person name="Begovic E."/>
            <person name="Chapman J."/>
            <person name="Putnam N.H."/>
            <person name="Hellsten U."/>
            <person name="Kawashima T."/>
            <person name="Kuo A."/>
            <person name="Mitros T."/>
            <person name="Salamov A."/>
            <person name="Carpenter M.L."/>
            <person name="Signorovitch A.Y."/>
            <person name="Moreno M.A."/>
            <person name="Kamm K."/>
            <person name="Grimwood J."/>
            <person name="Schmutz J."/>
            <person name="Shapiro H."/>
            <person name="Grigoriev I.V."/>
            <person name="Buss L.W."/>
            <person name="Schierwater B."/>
            <person name="Dellaporta S.L."/>
            <person name="Rokhsar D.S."/>
        </authorList>
    </citation>
    <scope>NUCLEOTIDE SEQUENCE [LARGE SCALE GENOMIC DNA]</scope>
    <source>
        <strain evidence="3 4">Grell-BS-1999</strain>
    </source>
</reference>
<proteinExistence type="predicted"/>
<dbReference type="GO" id="GO:1902387">
    <property type="term" value="F:ceramide 1-phosphate binding"/>
    <property type="evidence" value="ECO:0000318"/>
    <property type="project" value="GO_Central"/>
</dbReference>
<feature type="domain" description="Glycolipid transfer protein" evidence="2">
    <location>
        <begin position="1"/>
        <end position="113"/>
    </location>
</feature>
<dbReference type="GO" id="GO:0005829">
    <property type="term" value="C:cytosol"/>
    <property type="evidence" value="ECO:0000318"/>
    <property type="project" value="GO_Central"/>
</dbReference>
<dbReference type="FunCoup" id="B3S5A1">
    <property type="interactions" value="1212"/>
</dbReference>
<sequence length="154" mass="17694">MDINGNISKLTKKFEQNREKYHTLQEIVRSEIAEKTTGVKNSATDALLWLKRALNFIAVLLDLLVKTTDEVSVCASTAYEQTLRRYHGFIVKGIFSLAVKASPYRKNFIKALGKDRSESETLEDLRKYTDLLLENVNTLNQFYQETGQERTDKV</sequence>
<dbReference type="AlphaFoldDB" id="B3S5A1"/>